<proteinExistence type="predicted"/>
<protein>
    <submittedName>
        <fullName evidence="1">Uncharacterized protein</fullName>
    </submittedName>
</protein>
<dbReference type="GeneID" id="55611216"/>
<dbReference type="RefSeq" id="YP_009841005.1">
    <property type="nucleotide sequence ID" value="NC_048728.1"/>
</dbReference>
<reference evidence="1 2" key="1">
    <citation type="submission" date="2018-07" db="EMBL/GenBank/DDBJ databases">
        <authorList>
            <person name="Khadka D."/>
            <person name="Jones J."/>
            <person name="Carrillo K."/>
            <person name="Beckwith M.D."/>
            <person name="Griffiths E.C."/>
            <person name="LeFan V.M."/>
            <person name="Nayek S."/>
            <person name="Layton S.R."/>
            <person name="Kim T."/>
            <person name="Hughes L."/>
            <person name="Garlena R.A."/>
            <person name="Russell D.A."/>
            <person name="Pope W.H."/>
            <person name="Jacobs-Sera D."/>
            <person name="Hatfull G.F."/>
        </authorList>
    </citation>
    <scope>NUCLEOTIDE SEQUENCE [LARGE SCALE GENOMIC DNA]</scope>
</reference>
<name>A0A385DY48_9CAUD</name>
<accession>A0A385DY48</accession>
<evidence type="ECO:0000313" key="1">
    <source>
        <dbReference type="EMBL" id="AXQ63475.1"/>
    </source>
</evidence>
<gene>
    <name evidence="1" type="primary">244</name>
    <name evidence="1" type="ORF">SEA_COMRADE_244</name>
</gene>
<organism evidence="1 2">
    <name type="scientific">Streptomyces phage Comrade</name>
    <dbReference type="NCBI Taxonomy" id="2301714"/>
    <lineage>
        <taxon>Viruses</taxon>
        <taxon>Duplodnaviria</taxon>
        <taxon>Heunggongvirae</taxon>
        <taxon>Uroviricota</taxon>
        <taxon>Caudoviricetes</taxon>
        <taxon>Stanwilliamsviridae</taxon>
        <taxon>Loccivirinae</taxon>
        <taxon>Gilsonvirus</taxon>
        <taxon>Gilsonvirus comrade</taxon>
    </lineage>
</organism>
<keyword evidence="2" id="KW-1185">Reference proteome</keyword>
<evidence type="ECO:0000313" key="2">
    <source>
        <dbReference type="Proteomes" id="UP000262230"/>
    </source>
</evidence>
<dbReference type="KEGG" id="vg:55611216"/>
<sequence>MSFDTKFIAGLVAFGIFVVGIVVAIVMLIVDQNEFYENEQRKQDECLAAGGAWIDNRNTEGYCFFNK</sequence>
<dbReference type="Proteomes" id="UP000262230">
    <property type="component" value="Segment"/>
</dbReference>
<dbReference type="EMBL" id="MH651172">
    <property type="protein sequence ID" value="AXQ63475.1"/>
    <property type="molecule type" value="Genomic_DNA"/>
</dbReference>